<dbReference type="AlphaFoldDB" id="A0A8J1UW77"/>
<evidence type="ECO:0000313" key="2">
    <source>
        <dbReference type="Proteomes" id="UP000749559"/>
    </source>
</evidence>
<accession>A0A8J1UW77</accession>
<organism evidence="1 2">
    <name type="scientific">Owenia fusiformis</name>
    <name type="common">Polychaete worm</name>
    <dbReference type="NCBI Taxonomy" id="6347"/>
    <lineage>
        <taxon>Eukaryota</taxon>
        <taxon>Metazoa</taxon>
        <taxon>Spiralia</taxon>
        <taxon>Lophotrochozoa</taxon>
        <taxon>Annelida</taxon>
        <taxon>Polychaeta</taxon>
        <taxon>Sedentaria</taxon>
        <taxon>Canalipalpata</taxon>
        <taxon>Sabellida</taxon>
        <taxon>Oweniida</taxon>
        <taxon>Oweniidae</taxon>
        <taxon>Owenia</taxon>
    </lineage>
</organism>
<gene>
    <name evidence="1" type="ORF">OFUS_LOCUS8618</name>
</gene>
<dbReference type="Proteomes" id="UP000749559">
    <property type="component" value="Unassembled WGS sequence"/>
</dbReference>
<dbReference type="EMBL" id="CAIIXF020000004">
    <property type="protein sequence ID" value="CAH1782139.1"/>
    <property type="molecule type" value="Genomic_DNA"/>
</dbReference>
<comment type="caution">
    <text evidence="1">The sequence shown here is derived from an EMBL/GenBank/DDBJ whole genome shotgun (WGS) entry which is preliminary data.</text>
</comment>
<name>A0A8J1UW77_OWEFU</name>
<sequence length="292" mass="32259">MQSQQVNKSRAGGSVAIFQISETISIDVRKGDYAKPYLLLQEKNWSNDTDSYACKSILVTVCQWSSLKTNFRNIKDLVERVKSGKLEMSMDLGERRLLRVVVKLSADGVVVTFQRVRSKPDASGSMRSSITLTLSDMDKLENWFCVVTSCIRDNSDVPIVDAITDPSQYRSPGVTDRSGLPPKLRPIKLNLAKTVASVGTQTDFVDGFHQTVPQTPVTQLDNPFKMLNPDYMFDEAASVCSSTQGFGNISPIPMDIHQYTPLAKPEDFTFGANSASDNSNSFGYYSPISPTL</sequence>
<keyword evidence="2" id="KW-1185">Reference proteome</keyword>
<evidence type="ECO:0000313" key="1">
    <source>
        <dbReference type="EMBL" id="CAH1782139.1"/>
    </source>
</evidence>
<reference evidence="1" key="1">
    <citation type="submission" date="2022-03" db="EMBL/GenBank/DDBJ databases">
        <authorList>
            <person name="Martin C."/>
        </authorList>
    </citation>
    <scope>NUCLEOTIDE SEQUENCE</scope>
</reference>
<protein>
    <submittedName>
        <fullName evidence="1">Uncharacterized protein</fullName>
    </submittedName>
</protein>
<proteinExistence type="predicted"/>